<dbReference type="GO" id="GO:0042351">
    <property type="term" value="P:'de novo' GDP-L-fucose biosynthetic process"/>
    <property type="evidence" value="ECO:0007669"/>
    <property type="project" value="TreeGrafter"/>
</dbReference>
<dbReference type="PANTHER" id="PTHR43715:SF1">
    <property type="entry name" value="GDP-MANNOSE 4,6 DEHYDRATASE"/>
    <property type="match status" value="1"/>
</dbReference>
<sequence>MSKRALITGITGQDGSYLAELLIEKGYEVHGIKRRSSQFNTGRIDHLYSDVHSKAQRHLHLHHGDLSDGSNLTRIMQEVQPDEVYNLGAQSHVAVSFESPEYTADINGLGALRLLEAIRLLGLQSKTRFYQASTSELYGQVQESRQSEATPFYPRSPYGAAKLFAYWITKNYREAYGFYACNGILFNHESPRRGETFVTRKVTRGLANVAQGLEQCLFLGNMNALRDWGHAKDYVRMQWLMLQQPTAVDYVIATGAQYSIRDFVTRAARQLGISLVFEGEGIDEVAIAADVTGEDAPAVCPGDVLVRVDPRYFRPSEVDTLCGNPSKAADELGWVPEISLDQMIAEMVASDLELAKRQALLQRHGYHTPQSIEA</sequence>
<comment type="cofactor">
    <cofactor evidence="2 7">
        <name>NADP(+)</name>
        <dbReference type="ChEBI" id="CHEBI:58349"/>
    </cofactor>
</comment>
<evidence type="ECO:0000256" key="6">
    <source>
        <dbReference type="ARBA" id="ARBA00059383"/>
    </source>
</evidence>
<dbReference type="EMBL" id="RXFT01000001">
    <property type="protein sequence ID" value="RUR66234.1"/>
    <property type="molecule type" value="Genomic_DNA"/>
</dbReference>
<dbReference type="PANTHER" id="PTHR43715">
    <property type="entry name" value="GDP-MANNOSE 4,6-DEHYDRATASE"/>
    <property type="match status" value="1"/>
</dbReference>
<evidence type="ECO:0000256" key="7">
    <source>
        <dbReference type="HAMAP-Rule" id="MF_00955"/>
    </source>
</evidence>
<comment type="function">
    <text evidence="6 7">Catalyzes the conversion of GDP-D-mannose to GDP-4-dehydro-6-deoxy-D-mannose.</text>
</comment>
<dbReference type="NCBIfam" id="TIGR01472">
    <property type="entry name" value="gmd"/>
    <property type="match status" value="1"/>
</dbReference>
<evidence type="ECO:0000256" key="2">
    <source>
        <dbReference type="ARBA" id="ARBA00001937"/>
    </source>
</evidence>
<dbReference type="Pfam" id="PF16363">
    <property type="entry name" value="GDP_Man_Dehyd"/>
    <property type="match status" value="1"/>
</dbReference>
<protein>
    <recommendedName>
        <fullName evidence="4 7">GDP-mannose 4,6-dehydratase</fullName>
        <ecNumber evidence="4 7">4.2.1.47</ecNumber>
    </recommendedName>
    <alternativeName>
        <fullName evidence="7">GDP-D-mannose dehydratase</fullName>
    </alternativeName>
</protein>
<comment type="caution">
    <text evidence="9">The sequence shown here is derived from an EMBL/GenBank/DDBJ whole genome shotgun (WGS) entry which is preliminary data.</text>
</comment>
<evidence type="ECO:0000256" key="5">
    <source>
        <dbReference type="ARBA" id="ARBA00023239"/>
    </source>
</evidence>
<evidence type="ECO:0000256" key="1">
    <source>
        <dbReference type="ARBA" id="ARBA00000188"/>
    </source>
</evidence>
<dbReference type="FunFam" id="3.40.50.720:FF:000924">
    <property type="entry name" value="GDP-mannose 4,6 dehydratase"/>
    <property type="match status" value="1"/>
</dbReference>
<dbReference type="Gene3D" id="3.90.25.10">
    <property type="entry name" value="UDP-galactose 4-epimerase, domain 1"/>
    <property type="match status" value="1"/>
</dbReference>
<dbReference type="Gene3D" id="3.40.50.720">
    <property type="entry name" value="NAD(P)-binding Rossmann-like Domain"/>
    <property type="match status" value="1"/>
</dbReference>
<accession>A0A3S1EY28</accession>
<evidence type="ECO:0000313" key="10">
    <source>
        <dbReference type="Proteomes" id="UP000281118"/>
    </source>
</evidence>
<comment type="catalytic activity">
    <reaction evidence="1 7">
        <text>GDP-alpha-D-mannose = GDP-4-dehydro-alpha-D-rhamnose + H2O</text>
        <dbReference type="Rhea" id="RHEA:23820"/>
        <dbReference type="ChEBI" id="CHEBI:15377"/>
        <dbReference type="ChEBI" id="CHEBI:57527"/>
        <dbReference type="ChEBI" id="CHEBI:57964"/>
        <dbReference type="EC" id="4.2.1.47"/>
    </reaction>
</comment>
<dbReference type="HAMAP" id="MF_00955">
    <property type="entry name" value="GDP_Man_dehydratase"/>
    <property type="match status" value="1"/>
</dbReference>
<comment type="caution">
    <text evidence="7">Lacks conserved residue(s) required for the propagation of feature annotation.</text>
</comment>
<gene>
    <name evidence="7 9" type="primary">gmd</name>
    <name evidence="9" type="ORF">EJP67_04095</name>
</gene>
<organism evidence="9 10">
    <name type="scientific">Variovorax guangxiensis</name>
    <dbReference type="NCBI Taxonomy" id="1775474"/>
    <lineage>
        <taxon>Bacteria</taxon>
        <taxon>Pseudomonadati</taxon>
        <taxon>Pseudomonadota</taxon>
        <taxon>Betaproteobacteria</taxon>
        <taxon>Burkholderiales</taxon>
        <taxon>Comamonadaceae</taxon>
        <taxon>Variovorax</taxon>
    </lineage>
</organism>
<proteinExistence type="inferred from homology"/>
<evidence type="ECO:0000256" key="4">
    <source>
        <dbReference type="ARBA" id="ARBA00011989"/>
    </source>
</evidence>
<dbReference type="Proteomes" id="UP000281118">
    <property type="component" value="Unassembled WGS sequence"/>
</dbReference>
<keyword evidence="5 7" id="KW-0456">Lyase</keyword>
<dbReference type="SUPFAM" id="SSF51735">
    <property type="entry name" value="NAD(P)-binding Rossmann-fold domains"/>
    <property type="match status" value="1"/>
</dbReference>
<comment type="similarity">
    <text evidence="3 7">Belongs to the NAD(P)-dependent epimerase/dehydratase family. GDP-mannose 4,6-dehydratase subfamily.</text>
</comment>
<dbReference type="InterPro" id="IPR006368">
    <property type="entry name" value="GDP_Man_deHydtase"/>
</dbReference>
<keyword evidence="7" id="KW-0521">NADP</keyword>
<evidence type="ECO:0000259" key="8">
    <source>
        <dbReference type="Pfam" id="PF16363"/>
    </source>
</evidence>
<name>A0A3S1EY28_9BURK</name>
<dbReference type="CDD" id="cd05260">
    <property type="entry name" value="GDP_MD_SDR_e"/>
    <property type="match status" value="1"/>
</dbReference>
<dbReference type="InterPro" id="IPR036291">
    <property type="entry name" value="NAD(P)-bd_dom_sf"/>
</dbReference>
<evidence type="ECO:0000313" key="9">
    <source>
        <dbReference type="EMBL" id="RUR66234.1"/>
    </source>
</evidence>
<reference evidence="9 10" key="1">
    <citation type="submission" date="2018-12" db="EMBL/GenBank/DDBJ databases">
        <title>The genome sequences of Variovorax guangxiensis DSM 27352.</title>
        <authorList>
            <person name="Gao J."/>
            <person name="Sun J."/>
        </authorList>
    </citation>
    <scope>NUCLEOTIDE SEQUENCE [LARGE SCALE GENOMIC DNA]</scope>
    <source>
        <strain evidence="9 10">DSM 27352</strain>
    </source>
</reference>
<dbReference type="RefSeq" id="WP_126019689.1">
    <property type="nucleotide sequence ID" value="NZ_RXFT01000001.1"/>
</dbReference>
<feature type="domain" description="NAD(P)-binding" evidence="8">
    <location>
        <begin position="6"/>
        <end position="347"/>
    </location>
</feature>
<dbReference type="GO" id="GO:0070401">
    <property type="term" value="F:NADP+ binding"/>
    <property type="evidence" value="ECO:0007669"/>
    <property type="project" value="UniProtKB-UniRule"/>
</dbReference>
<dbReference type="GO" id="GO:0008446">
    <property type="term" value="F:GDP-mannose 4,6-dehydratase activity"/>
    <property type="evidence" value="ECO:0007669"/>
    <property type="project" value="UniProtKB-UniRule"/>
</dbReference>
<evidence type="ECO:0000256" key="3">
    <source>
        <dbReference type="ARBA" id="ARBA00009263"/>
    </source>
</evidence>
<dbReference type="OrthoDB" id="9779041at2"/>
<dbReference type="AlphaFoldDB" id="A0A3S1EY28"/>
<dbReference type="EC" id="4.2.1.47" evidence="4 7"/>
<dbReference type="InterPro" id="IPR016040">
    <property type="entry name" value="NAD(P)-bd_dom"/>
</dbReference>